<accession>A0A4Q2A2R4</accession>
<feature type="transmembrane region" description="Helical" evidence="1">
    <location>
        <begin position="40"/>
        <end position="65"/>
    </location>
</feature>
<dbReference type="AlphaFoldDB" id="A0A4Q2A2R4"/>
<gene>
    <name evidence="2" type="ORF">D6C19_11255</name>
</gene>
<sequence length="282" mass="32472">MASRNRYSGNKFSLRAKPTDMLRRWDFISNRLNVLGDILISTWGSTIVTLVVLIIGFFFIFRLFVKYNAIILQNIPVIILITIGTLCIALQTLFINPSEGSQFKVSIRFLRRKFYQLSKNKTYVKLRPYRFARNTDERDILVDNSNGNFIAGYLVTGVVSPTSFDADLAFYTELNKTVLTNLEKDTTLVTDVAINKVIAQKLALPDNATQEMIIERNRRYNRSVQNRENKNIEIRMFLVSPTIEILQKRRSNFEVQLSNGLVVGYYPLSGSDLKKSIRKIYS</sequence>
<keyword evidence="1" id="KW-0812">Transmembrane</keyword>
<evidence type="ECO:0000256" key="1">
    <source>
        <dbReference type="SAM" id="Phobius"/>
    </source>
</evidence>
<keyword evidence="1" id="KW-1133">Transmembrane helix</keyword>
<comment type="caution">
    <text evidence="2">The sequence shown here is derived from an EMBL/GenBank/DDBJ whole genome shotgun (WGS) entry which is preliminary data.</text>
</comment>
<proteinExistence type="predicted"/>
<reference evidence="2 3" key="1">
    <citation type="submission" date="2018-09" db="EMBL/GenBank/DDBJ databases">
        <title>Murine metabolic-syndrome-specific gut microbial biobank.</title>
        <authorList>
            <person name="Liu C."/>
        </authorList>
    </citation>
    <scope>NUCLEOTIDE SEQUENCE [LARGE SCALE GENOMIC DNA]</scope>
    <source>
        <strain evidence="2 3">C-30</strain>
    </source>
</reference>
<evidence type="ECO:0000313" key="3">
    <source>
        <dbReference type="Proteomes" id="UP000289316"/>
    </source>
</evidence>
<dbReference type="Proteomes" id="UP000289316">
    <property type="component" value="Unassembled WGS sequence"/>
</dbReference>
<dbReference type="EMBL" id="QZFR01000140">
    <property type="protein sequence ID" value="RXV62700.1"/>
    <property type="molecule type" value="Genomic_DNA"/>
</dbReference>
<organism evidence="2 3">
    <name type="scientific">Ligilactobacillus murinus</name>
    <dbReference type="NCBI Taxonomy" id="1622"/>
    <lineage>
        <taxon>Bacteria</taxon>
        <taxon>Bacillati</taxon>
        <taxon>Bacillota</taxon>
        <taxon>Bacilli</taxon>
        <taxon>Lactobacillales</taxon>
        <taxon>Lactobacillaceae</taxon>
        <taxon>Ligilactobacillus</taxon>
    </lineage>
</organism>
<feature type="transmembrane region" description="Helical" evidence="1">
    <location>
        <begin position="77"/>
        <end position="95"/>
    </location>
</feature>
<dbReference type="OrthoDB" id="9961621at2"/>
<protein>
    <submittedName>
        <fullName evidence="2">Uncharacterized protein</fullName>
    </submittedName>
</protein>
<keyword evidence="1" id="KW-0472">Membrane</keyword>
<name>A0A4Q2A2R4_9LACO</name>
<dbReference type="RefSeq" id="WP_129303390.1">
    <property type="nucleotide sequence ID" value="NZ_QZFR01000140.1"/>
</dbReference>
<evidence type="ECO:0000313" key="2">
    <source>
        <dbReference type="EMBL" id="RXV62700.1"/>
    </source>
</evidence>